<evidence type="ECO:0000256" key="2">
    <source>
        <dbReference type="ARBA" id="ARBA00009765"/>
    </source>
</evidence>
<dbReference type="Proteomes" id="UP001499933">
    <property type="component" value="Unassembled WGS sequence"/>
</dbReference>
<evidence type="ECO:0000256" key="6">
    <source>
        <dbReference type="ARBA" id="ARBA00022989"/>
    </source>
</evidence>
<evidence type="ECO:0000256" key="3">
    <source>
        <dbReference type="ARBA" id="ARBA00022448"/>
    </source>
</evidence>
<keyword evidence="7 9" id="KW-0472">Membrane</keyword>
<proteinExistence type="inferred from homology"/>
<dbReference type="Gene3D" id="3.30.460.20">
    <property type="entry name" value="CorA soluble domain-like"/>
    <property type="match status" value="1"/>
</dbReference>
<feature type="transmembrane region" description="Helical" evidence="9">
    <location>
        <begin position="270"/>
        <end position="288"/>
    </location>
</feature>
<dbReference type="Pfam" id="PF01544">
    <property type="entry name" value="CorA"/>
    <property type="match status" value="1"/>
</dbReference>
<accession>A0ABN2RKD0</accession>
<feature type="transmembrane region" description="Helical" evidence="9">
    <location>
        <begin position="300"/>
        <end position="323"/>
    </location>
</feature>
<comment type="caution">
    <text evidence="10">The sequence shown here is derived from an EMBL/GenBank/DDBJ whole genome shotgun (WGS) entry which is preliminary data.</text>
</comment>
<evidence type="ECO:0000256" key="5">
    <source>
        <dbReference type="ARBA" id="ARBA00022692"/>
    </source>
</evidence>
<comment type="similarity">
    <text evidence="2">Belongs to the CorA metal ion transporter (MIT) (TC 1.A.35) family.</text>
</comment>
<feature type="compositionally biased region" description="Polar residues" evidence="8">
    <location>
        <begin position="339"/>
        <end position="350"/>
    </location>
</feature>
<sequence length="357" mass="39797">MIIDCAHYVNGRRQGEGPVPLQDAAALCKEDGFVWLGLFEPDAEELTQVRKTFGLHELAVEDAQTFHLRPKLETYDHDVRLVILRTARYDDAAEEVEFGEISVFLAPSFVITVRQGVASELHGARLRLEQRPELLAAGTASALWAILDQVVDGYAPVVAGLEHDIDEIEATVFSGSAAPTERIYSLRREATDFYRAVHPLLAVVATAERATGKDVLQPYLRDVQDHLTLINEEVAAQRDLLGTVLEANLSVISVEQTRVGVRQNATMERLTVLATVFLPLTFITGFFGQNFSWLVDHMTGFAPFLIYGIGGLLIPLAVLMWWLRRDTPRNEQRTESRASETPTPNQTPIPSETRIPR</sequence>
<keyword evidence="5 9" id="KW-0812">Transmembrane</keyword>
<keyword evidence="3" id="KW-0813">Transport</keyword>
<evidence type="ECO:0000256" key="1">
    <source>
        <dbReference type="ARBA" id="ARBA00004651"/>
    </source>
</evidence>
<keyword evidence="11" id="KW-1185">Reference proteome</keyword>
<comment type="subcellular location">
    <subcellularLocation>
        <location evidence="1">Cell membrane</location>
        <topology evidence="1">Multi-pass membrane protein</topology>
    </subcellularLocation>
</comment>
<gene>
    <name evidence="10" type="primary">corA_4</name>
    <name evidence="10" type="ORF">GCM10009776_36690</name>
</gene>
<organism evidence="10 11">
    <name type="scientific">Microbacterium deminutum</name>
    <dbReference type="NCBI Taxonomy" id="344164"/>
    <lineage>
        <taxon>Bacteria</taxon>
        <taxon>Bacillati</taxon>
        <taxon>Actinomycetota</taxon>
        <taxon>Actinomycetes</taxon>
        <taxon>Micrococcales</taxon>
        <taxon>Microbacteriaceae</taxon>
        <taxon>Microbacterium</taxon>
    </lineage>
</organism>
<dbReference type="RefSeq" id="WP_344097498.1">
    <property type="nucleotide sequence ID" value="NZ_BAAAOG010000013.1"/>
</dbReference>
<evidence type="ECO:0000313" key="11">
    <source>
        <dbReference type="Proteomes" id="UP001499933"/>
    </source>
</evidence>
<reference evidence="10 11" key="1">
    <citation type="journal article" date="2019" name="Int. J. Syst. Evol. Microbiol.">
        <title>The Global Catalogue of Microorganisms (GCM) 10K type strain sequencing project: providing services to taxonomists for standard genome sequencing and annotation.</title>
        <authorList>
            <consortium name="The Broad Institute Genomics Platform"/>
            <consortium name="The Broad Institute Genome Sequencing Center for Infectious Disease"/>
            <person name="Wu L."/>
            <person name="Ma J."/>
        </authorList>
    </citation>
    <scope>NUCLEOTIDE SEQUENCE [LARGE SCALE GENOMIC DNA]</scope>
    <source>
        <strain evidence="10 11">JCM 14901</strain>
    </source>
</reference>
<dbReference type="Gene3D" id="1.20.58.340">
    <property type="entry name" value="Magnesium transport protein CorA, transmembrane region"/>
    <property type="match status" value="2"/>
</dbReference>
<evidence type="ECO:0000256" key="7">
    <source>
        <dbReference type="ARBA" id="ARBA00023136"/>
    </source>
</evidence>
<dbReference type="CDD" id="cd12830">
    <property type="entry name" value="MtCorA-like"/>
    <property type="match status" value="1"/>
</dbReference>
<dbReference type="InterPro" id="IPR002523">
    <property type="entry name" value="MgTranspt_CorA/ZnTranspt_ZntB"/>
</dbReference>
<dbReference type="EMBL" id="BAAAOG010000013">
    <property type="protein sequence ID" value="GAA1970307.1"/>
    <property type="molecule type" value="Genomic_DNA"/>
</dbReference>
<evidence type="ECO:0000256" key="8">
    <source>
        <dbReference type="SAM" id="MobiDB-lite"/>
    </source>
</evidence>
<dbReference type="InterPro" id="IPR045863">
    <property type="entry name" value="CorA_TM1_TM2"/>
</dbReference>
<keyword evidence="4" id="KW-1003">Cell membrane</keyword>
<dbReference type="SUPFAM" id="SSF144083">
    <property type="entry name" value="Magnesium transport protein CorA, transmembrane region"/>
    <property type="match status" value="1"/>
</dbReference>
<name>A0ABN2RKD0_9MICO</name>
<dbReference type="SUPFAM" id="SSF143865">
    <property type="entry name" value="CorA soluble domain-like"/>
    <property type="match status" value="1"/>
</dbReference>
<protein>
    <submittedName>
        <fullName evidence="10">Magnesium/cobalt transporter CorA</fullName>
    </submittedName>
</protein>
<evidence type="ECO:0000313" key="10">
    <source>
        <dbReference type="EMBL" id="GAA1970307.1"/>
    </source>
</evidence>
<keyword evidence="6 9" id="KW-1133">Transmembrane helix</keyword>
<evidence type="ECO:0000256" key="4">
    <source>
        <dbReference type="ARBA" id="ARBA00022475"/>
    </source>
</evidence>
<dbReference type="InterPro" id="IPR045861">
    <property type="entry name" value="CorA_cytoplasmic_dom"/>
</dbReference>
<feature type="region of interest" description="Disordered" evidence="8">
    <location>
        <begin position="331"/>
        <end position="357"/>
    </location>
</feature>
<dbReference type="PANTHER" id="PTHR46494">
    <property type="entry name" value="CORA FAMILY METAL ION TRANSPORTER (EUROFUNG)"/>
    <property type="match status" value="1"/>
</dbReference>
<evidence type="ECO:0000256" key="9">
    <source>
        <dbReference type="SAM" id="Phobius"/>
    </source>
</evidence>
<dbReference type="PANTHER" id="PTHR46494:SF1">
    <property type="entry name" value="CORA FAMILY METAL ION TRANSPORTER (EUROFUNG)"/>
    <property type="match status" value="1"/>
</dbReference>